<dbReference type="PANTHER" id="PTHR30305:SF1">
    <property type="entry name" value="HPR KINASE_PHOSPHORYLASE"/>
    <property type="match status" value="1"/>
</dbReference>
<dbReference type="STRING" id="89187.ISM_13550"/>
<protein>
    <submittedName>
        <fullName evidence="2">Putative kinase/phosphatase</fullName>
    </submittedName>
</protein>
<gene>
    <name evidence="2" type="ORF">ISM_13550</name>
</gene>
<sequence>MPGETRVPDARRAAVTPGESIHASCVALGGRALLIRGASGAGKSALALELISRGAALVSDDQTILCRDGDQVIASAPPSIKGRIEARGVGLLHAPEAGPSEVAALVDLSQVECARLPPARETDILGVTLPVIHRSDMTCFPAALILYLTHGRYA</sequence>
<dbReference type="GO" id="GO:0000155">
    <property type="term" value="F:phosphorelay sensor kinase activity"/>
    <property type="evidence" value="ECO:0007669"/>
    <property type="project" value="InterPro"/>
</dbReference>
<dbReference type="OrthoDB" id="8326226at2"/>
<name>A3SN54_ROSNI</name>
<dbReference type="eggNOG" id="COG1493">
    <property type="taxonomic scope" value="Bacteria"/>
</dbReference>
<keyword evidence="3" id="KW-1185">Reference proteome</keyword>
<dbReference type="AlphaFoldDB" id="A3SN54"/>
<comment type="caution">
    <text evidence="2">The sequence shown here is derived from an EMBL/GenBank/DDBJ whole genome shotgun (WGS) entry which is preliminary data.</text>
</comment>
<evidence type="ECO:0000313" key="2">
    <source>
        <dbReference type="EMBL" id="EAP75894.1"/>
    </source>
</evidence>
<dbReference type="InterPro" id="IPR027417">
    <property type="entry name" value="P-loop_NTPase"/>
</dbReference>
<organism evidence="2 3">
    <name type="scientific">Roseovarius nubinhibens (strain ATCC BAA-591 / DSM 15170 / ISM)</name>
    <dbReference type="NCBI Taxonomy" id="89187"/>
    <lineage>
        <taxon>Bacteria</taxon>
        <taxon>Pseudomonadati</taxon>
        <taxon>Pseudomonadota</taxon>
        <taxon>Alphaproteobacteria</taxon>
        <taxon>Rhodobacterales</taxon>
        <taxon>Roseobacteraceae</taxon>
        <taxon>Roseovarius</taxon>
    </lineage>
</organism>
<reference evidence="2 3" key="1">
    <citation type="submission" date="2005-12" db="EMBL/GenBank/DDBJ databases">
        <authorList>
            <person name="Moran M.A."/>
            <person name="Ferriera S."/>
            <person name="Johnson J."/>
            <person name="Kravitz S."/>
            <person name="Halpern A."/>
            <person name="Remington K."/>
            <person name="Beeson K."/>
            <person name="Tran B."/>
            <person name="Rogers Y.-H."/>
            <person name="Friedman R."/>
            <person name="Venter J.C."/>
        </authorList>
    </citation>
    <scope>NUCLEOTIDE SEQUENCE [LARGE SCALE GENOMIC DNA]</scope>
    <source>
        <strain evidence="3">ATCC BAA-591 / DSM 15170 / ISM</strain>
    </source>
</reference>
<evidence type="ECO:0000259" key="1">
    <source>
        <dbReference type="Pfam" id="PF07475"/>
    </source>
</evidence>
<dbReference type="Proteomes" id="UP000005954">
    <property type="component" value="Unassembled WGS sequence"/>
</dbReference>
<dbReference type="CDD" id="cd01918">
    <property type="entry name" value="HprK_C"/>
    <property type="match status" value="1"/>
</dbReference>
<dbReference type="GO" id="GO:0005524">
    <property type="term" value="F:ATP binding"/>
    <property type="evidence" value="ECO:0007669"/>
    <property type="project" value="InterPro"/>
</dbReference>
<dbReference type="HOGENOM" id="CLU_052030_2_0_5"/>
<accession>A3SN54</accession>
<dbReference type="SUPFAM" id="SSF53795">
    <property type="entry name" value="PEP carboxykinase-like"/>
    <property type="match status" value="1"/>
</dbReference>
<dbReference type="EMBL" id="AALY01000002">
    <property type="protein sequence ID" value="EAP75894.1"/>
    <property type="molecule type" value="Genomic_DNA"/>
</dbReference>
<keyword evidence="2" id="KW-0418">Kinase</keyword>
<dbReference type="GO" id="GO:0006109">
    <property type="term" value="P:regulation of carbohydrate metabolic process"/>
    <property type="evidence" value="ECO:0007669"/>
    <property type="project" value="InterPro"/>
</dbReference>
<dbReference type="Gene3D" id="3.40.50.300">
    <property type="entry name" value="P-loop containing nucleotide triphosphate hydrolases"/>
    <property type="match status" value="1"/>
</dbReference>
<proteinExistence type="predicted"/>
<keyword evidence="2" id="KW-0808">Transferase</keyword>
<feature type="domain" description="HPr kinase/phosphorylase C-terminal" evidence="1">
    <location>
        <begin position="16"/>
        <end position="93"/>
    </location>
</feature>
<evidence type="ECO:0000313" key="3">
    <source>
        <dbReference type="Proteomes" id="UP000005954"/>
    </source>
</evidence>
<dbReference type="RefSeq" id="WP_009814719.1">
    <property type="nucleotide sequence ID" value="NZ_CH724156.1"/>
</dbReference>
<dbReference type="PANTHER" id="PTHR30305">
    <property type="entry name" value="PROTEIN YJDM-RELATED"/>
    <property type="match status" value="1"/>
</dbReference>
<dbReference type="Pfam" id="PF07475">
    <property type="entry name" value="Hpr_kinase_C"/>
    <property type="match status" value="1"/>
</dbReference>
<dbReference type="InterPro" id="IPR011104">
    <property type="entry name" value="Hpr_kin/Pase_C"/>
</dbReference>